<keyword evidence="5" id="KW-1185">Reference proteome</keyword>
<dbReference type="EMBL" id="LQPN01000006">
    <property type="protein sequence ID" value="ORW53755.1"/>
    <property type="molecule type" value="Genomic_DNA"/>
</dbReference>
<feature type="domain" description="DUF732" evidence="1">
    <location>
        <begin position="39"/>
        <end position="106"/>
    </location>
</feature>
<dbReference type="STRING" id="767916.AWB91_20390"/>
<dbReference type="InterPro" id="IPR007969">
    <property type="entry name" value="DUF732"/>
</dbReference>
<protein>
    <recommendedName>
        <fullName evidence="1">DUF732 domain-containing protein</fullName>
    </recommendedName>
</protein>
<dbReference type="OrthoDB" id="4743565at2"/>
<dbReference type="Pfam" id="PF05305">
    <property type="entry name" value="DUF732"/>
    <property type="match status" value="1"/>
</dbReference>
<evidence type="ECO:0000259" key="1">
    <source>
        <dbReference type="Pfam" id="PF05305"/>
    </source>
</evidence>
<dbReference type="EMBL" id="LQPK01000017">
    <property type="protein sequence ID" value="ORW30622.1"/>
    <property type="molecule type" value="Genomic_DNA"/>
</dbReference>
<dbReference type="Proteomes" id="UP000193801">
    <property type="component" value="Unassembled WGS sequence"/>
</dbReference>
<evidence type="ECO:0000313" key="3">
    <source>
        <dbReference type="EMBL" id="ORW53755.1"/>
    </source>
</evidence>
<comment type="caution">
    <text evidence="3">The sequence shown here is derived from an EMBL/GenBank/DDBJ whole genome shotgun (WGS) entry which is preliminary data.</text>
</comment>
<accession>A0A1X2AR26</accession>
<name>A0A1X2AR26_9MYCO</name>
<dbReference type="AlphaFoldDB" id="A0A1X2AR26"/>
<evidence type="ECO:0000313" key="5">
    <source>
        <dbReference type="Proteomes" id="UP000193801"/>
    </source>
</evidence>
<dbReference type="Proteomes" id="UP000193285">
    <property type="component" value="Unassembled WGS sequence"/>
</dbReference>
<evidence type="ECO:0000313" key="4">
    <source>
        <dbReference type="Proteomes" id="UP000193285"/>
    </source>
</evidence>
<evidence type="ECO:0000313" key="2">
    <source>
        <dbReference type="EMBL" id="ORW30622.1"/>
    </source>
</evidence>
<proteinExistence type="predicted"/>
<reference evidence="3" key="3">
    <citation type="submission" date="2016-01" db="EMBL/GenBank/DDBJ databases">
        <authorList>
            <person name="Oliw E.H."/>
        </authorList>
    </citation>
    <scope>NUCLEOTIDE SEQUENCE</scope>
    <source>
        <strain evidence="3">IEC33</strain>
    </source>
</reference>
<organism evidence="3 4">
    <name type="scientific">Mycobacterium paraense</name>
    <dbReference type="NCBI Taxonomy" id="767916"/>
    <lineage>
        <taxon>Bacteria</taxon>
        <taxon>Bacillati</taxon>
        <taxon>Actinomycetota</taxon>
        <taxon>Actinomycetes</taxon>
        <taxon>Mycobacteriales</taxon>
        <taxon>Mycobacteriaceae</taxon>
        <taxon>Mycobacterium</taxon>
        <taxon>Mycobacterium simiae complex</taxon>
    </lineage>
</organism>
<dbReference type="RefSeq" id="WP_085101318.1">
    <property type="nucleotide sequence ID" value="NZ_LQPK01000017.1"/>
</dbReference>
<sequence length="119" mass="11849">MVTVTSARRVLRVVGVGAGVAGLTAVLAAPVHADLRGNAFLRALTNAGVPVSQPDSAMALGQSVCPMLLQPGGSFDSVITAVADGYGMSRDAAGVFTVVAIATYCPAVLAPLLTDRGPA</sequence>
<reference evidence="4 5" key="1">
    <citation type="journal article" date="2015" name="Emerg. Microbes Infect.">
        <title>Characterization of 17 strains belonging to the Mycobacterium simiae complex and description of Mycobacterium paraense sp. nov.</title>
        <authorList>
            <person name="Fusco da Costa A.R."/>
            <person name="Fedrizzi T."/>
            <person name="Lopes M.L."/>
            <person name="Pecorari M."/>
            <person name="Oliveira da Costa W.L."/>
            <person name="Giacobazzi E."/>
            <person name="da Costa Bahia J.R."/>
            <person name="De Sanctis V."/>
            <person name="Batista Lima K.V."/>
            <person name="Bertorelli R."/>
            <person name="Grottola A."/>
            <person name="Fabio A."/>
            <person name="Mariottini A."/>
            <person name="Ferretti P."/>
            <person name="Di Leva F."/>
            <person name="Fregni Serpini G."/>
            <person name="Tagliazucchi S."/>
            <person name="Rumpianesi F."/>
            <person name="Jousson O."/>
            <person name="Segata N."/>
            <person name="Tortoli E."/>
        </authorList>
    </citation>
    <scope>NUCLEOTIDE SEQUENCE [LARGE SCALE GENOMIC DNA]</scope>
    <source>
        <strain evidence="2 5">FI-07156</strain>
        <strain evidence="3 4">IEC33</strain>
    </source>
</reference>
<gene>
    <name evidence="3" type="ORF">AWB90_01185</name>
    <name evidence="2" type="ORF">AWB91_20390</name>
</gene>
<reference evidence="2" key="2">
    <citation type="submission" date="2016-01" db="EMBL/GenBank/DDBJ databases">
        <authorList>
            <person name="Ana R.F.D.C."/>
            <person name="Tarcisio F."/>
            <person name="Maria L.L."/>
            <person name="Monica P."/>
            <person name="Wana L.O.D.C."/>
            <person name="Elisabetta G."/>
            <person name="Jeann R.D.C.B."/>
            <person name="Veronica D.S."/>
            <person name="Karla V.B.L."/>
            <person name="Roberto B."/>
            <person name="Antonella G."/>
            <person name="Anna F."/>
            <person name="Alessandro M."/>
            <person name="Pamela F."/>
            <person name="Francesca D.L."/>
            <person name="Giulia F.S."/>
            <person name="Sara T."/>
            <person name="Fabio R."/>
            <person name="Olivier J."/>
            <person name="Nicola S."/>
            <person name="Enrico T."/>
        </authorList>
    </citation>
    <scope>NUCLEOTIDE SEQUENCE</scope>
    <source>
        <strain evidence="2">FI-07156</strain>
    </source>
</reference>